<evidence type="ECO:0000313" key="1">
    <source>
        <dbReference type="EMBL" id="EDL79253.1"/>
    </source>
</evidence>
<dbReference type="EMBL" id="CH473949">
    <property type="protein sequence ID" value="EDL79253.1"/>
    <property type="molecule type" value="Genomic_DNA"/>
</dbReference>
<gene>
    <name evidence="1" type="ORF">rCG_27206</name>
</gene>
<protein>
    <submittedName>
        <fullName evidence="1">RCG27206</fullName>
    </submittedName>
</protein>
<dbReference type="Proteomes" id="UP000234681">
    <property type="component" value="Chromosome 3"/>
</dbReference>
<name>A6HMK2_RAT</name>
<dbReference type="AlphaFoldDB" id="A6HMK2"/>
<evidence type="ECO:0000313" key="2">
    <source>
        <dbReference type="Proteomes" id="UP000234681"/>
    </source>
</evidence>
<reference evidence="2" key="1">
    <citation type="submission" date="2005-09" db="EMBL/GenBank/DDBJ databases">
        <authorList>
            <person name="Mural R.J."/>
            <person name="Li P.W."/>
            <person name="Adams M.D."/>
            <person name="Amanatides P.G."/>
            <person name="Baden-Tillson H."/>
            <person name="Barnstead M."/>
            <person name="Chin S.H."/>
            <person name="Dew I."/>
            <person name="Evans C.A."/>
            <person name="Ferriera S."/>
            <person name="Flanigan M."/>
            <person name="Fosler C."/>
            <person name="Glodek A."/>
            <person name="Gu Z."/>
            <person name="Holt R.A."/>
            <person name="Jennings D."/>
            <person name="Kraft C.L."/>
            <person name="Lu F."/>
            <person name="Nguyen T."/>
            <person name="Nusskern D.R."/>
            <person name="Pfannkoch C.M."/>
            <person name="Sitter C."/>
            <person name="Sutton G.G."/>
            <person name="Venter J.C."/>
            <person name="Wang Z."/>
            <person name="Woodage T."/>
            <person name="Zheng X.H."/>
            <person name="Zhong F."/>
        </authorList>
    </citation>
    <scope>NUCLEOTIDE SEQUENCE [LARGE SCALE GENOMIC DNA]</scope>
    <source>
        <strain>BN</strain>
        <strain evidence="2">Sprague-Dawley</strain>
    </source>
</reference>
<sequence length="97" mass="10269">MGATEAGIRNGRKRASRASSSSLAATLAFECMGSAAHQLLSLLEICSLQNGKNRSRGKMVTIQKTKDKKYSVRSCLASRVAGVLLIIPLQSTCGTLV</sequence>
<accession>A6HMK2</accession>
<organism evidence="1 2">
    <name type="scientific">Rattus norvegicus</name>
    <name type="common">Rat</name>
    <dbReference type="NCBI Taxonomy" id="10116"/>
    <lineage>
        <taxon>Eukaryota</taxon>
        <taxon>Metazoa</taxon>
        <taxon>Chordata</taxon>
        <taxon>Craniata</taxon>
        <taxon>Vertebrata</taxon>
        <taxon>Euteleostomi</taxon>
        <taxon>Mammalia</taxon>
        <taxon>Eutheria</taxon>
        <taxon>Euarchontoglires</taxon>
        <taxon>Glires</taxon>
        <taxon>Rodentia</taxon>
        <taxon>Myomorpha</taxon>
        <taxon>Muroidea</taxon>
        <taxon>Muridae</taxon>
        <taxon>Murinae</taxon>
        <taxon>Rattus</taxon>
    </lineage>
</organism>
<proteinExistence type="predicted"/>